<reference evidence="1" key="1">
    <citation type="journal article" date="2014" name="Int. J. Syst. Evol. Microbiol.">
        <title>Complete genome sequence of Corynebacterium casei LMG S-19264T (=DSM 44701T), isolated from a smear-ripened cheese.</title>
        <authorList>
            <consortium name="US DOE Joint Genome Institute (JGI-PGF)"/>
            <person name="Walter F."/>
            <person name="Albersmeier A."/>
            <person name="Kalinowski J."/>
            <person name="Ruckert C."/>
        </authorList>
    </citation>
    <scope>NUCLEOTIDE SEQUENCE</scope>
    <source>
        <strain evidence="1">CGMCC 1.15082</strain>
    </source>
</reference>
<accession>A0A916WJH0</accession>
<gene>
    <name evidence="1" type="ORF">GCM10011491_34770</name>
</gene>
<reference evidence="1" key="2">
    <citation type="submission" date="2020-09" db="EMBL/GenBank/DDBJ databases">
        <authorList>
            <person name="Sun Q."/>
            <person name="Zhou Y."/>
        </authorList>
    </citation>
    <scope>NUCLEOTIDE SEQUENCE</scope>
    <source>
        <strain evidence="1">CGMCC 1.15082</strain>
    </source>
</reference>
<dbReference type="EMBL" id="BMHH01000016">
    <property type="protein sequence ID" value="GGB03649.1"/>
    <property type="molecule type" value="Genomic_DNA"/>
</dbReference>
<organism evidence="1 2">
    <name type="scientific">Brucella endophytica</name>
    <dbReference type="NCBI Taxonomy" id="1963359"/>
    <lineage>
        <taxon>Bacteria</taxon>
        <taxon>Pseudomonadati</taxon>
        <taxon>Pseudomonadota</taxon>
        <taxon>Alphaproteobacteria</taxon>
        <taxon>Hyphomicrobiales</taxon>
        <taxon>Brucellaceae</taxon>
        <taxon>Brucella/Ochrobactrum group</taxon>
        <taxon>Brucella</taxon>
    </lineage>
</organism>
<comment type="caution">
    <text evidence="1">The sequence shown here is derived from an EMBL/GenBank/DDBJ whole genome shotgun (WGS) entry which is preliminary data.</text>
</comment>
<evidence type="ECO:0000313" key="2">
    <source>
        <dbReference type="Proteomes" id="UP000646478"/>
    </source>
</evidence>
<evidence type="ECO:0008006" key="3">
    <source>
        <dbReference type="Google" id="ProtNLM"/>
    </source>
</evidence>
<protein>
    <recommendedName>
        <fullName evidence="3">Nucleotidyltransferase</fullName>
    </recommendedName>
</protein>
<dbReference type="AlphaFoldDB" id="A0A916WJH0"/>
<name>A0A916WJH0_9HYPH</name>
<dbReference type="Proteomes" id="UP000646478">
    <property type="component" value="Unassembled WGS sequence"/>
</dbReference>
<keyword evidence="2" id="KW-1185">Reference proteome</keyword>
<sequence length="201" mass="23946">MGWISKEEFRDQLRTSAAADFYQDVIFSNRAYVFSRDQDEAMASRMYDRFREKIASHFEVSRHNVCLIGSGKTGYSLNPNNNFRLYNTSSDIDVVIVSPSQFHSLWNVYVRLHYFDVEFKDTSVRRDVFRQFVSFKQLPQTSQELRDIEKRLGPLRRDLEKKFYLFSEINFRIYQNWEAVELYHIHGIQKIKSDLERGAIA</sequence>
<evidence type="ECO:0000313" key="1">
    <source>
        <dbReference type="EMBL" id="GGB03649.1"/>
    </source>
</evidence>
<proteinExistence type="predicted"/>
<dbReference type="RefSeq" id="WP_188825467.1">
    <property type="nucleotide sequence ID" value="NZ_BMHH01000016.1"/>
</dbReference>